<dbReference type="InterPro" id="IPR015943">
    <property type="entry name" value="WD40/YVTN_repeat-like_dom_sf"/>
</dbReference>
<dbReference type="PANTHER" id="PTHR10039">
    <property type="entry name" value="AMELOGENIN"/>
    <property type="match status" value="1"/>
</dbReference>
<dbReference type="SMART" id="SM00320">
    <property type="entry name" value="WD40"/>
    <property type="match status" value="4"/>
</dbReference>
<evidence type="ECO:0000259" key="3">
    <source>
        <dbReference type="Pfam" id="PF22939"/>
    </source>
</evidence>
<evidence type="ECO:0000313" key="5">
    <source>
        <dbReference type="EMBL" id="KAL2040664.1"/>
    </source>
</evidence>
<dbReference type="InterPro" id="IPR027417">
    <property type="entry name" value="P-loop_NTPase"/>
</dbReference>
<dbReference type="Gene3D" id="2.130.10.10">
    <property type="entry name" value="YVTN repeat-like/Quinoprotein amine dehydrogenase"/>
    <property type="match status" value="2"/>
</dbReference>
<comment type="caution">
    <text evidence="5">The sequence shown here is derived from an EMBL/GenBank/DDBJ whole genome shotgun (WGS) entry which is preliminary data.</text>
</comment>
<keyword evidence="6" id="KW-1185">Reference proteome</keyword>
<feature type="region of interest" description="Disordered" evidence="2">
    <location>
        <begin position="1235"/>
        <end position="1260"/>
    </location>
</feature>
<evidence type="ECO:0000313" key="6">
    <source>
        <dbReference type="Proteomes" id="UP001590950"/>
    </source>
</evidence>
<gene>
    <name evidence="5" type="ORF">N7G274_006643</name>
</gene>
<dbReference type="Gene3D" id="3.40.50.300">
    <property type="entry name" value="P-loop containing nucleotide triphosphate hydrolases"/>
    <property type="match status" value="1"/>
</dbReference>
<feature type="domain" description="Nephrocystin 3-like N-terminal" evidence="4">
    <location>
        <begin position="391"/>
        <end position="554"/>
    </location>
</feature>
<feature type="compositionally biased region" description="Basic and acidic residues" evidence="2">
    <location>
        <begin position="11"/>
        <end position="23"/>
    </location>
</feature>
<dbReference type="Pfam" id="PF22939">
    <property type="entry name" value="WHD_GPIID"/>
    <property type="match status" value="1"/>
</dbReference>
<dbReference type="PANTHER" id="PTHR10039:SF16">
    <property type="entry name" value="GPI INOSITOL-DEACYLASE"/>
    <property type="match status" value="1"/>
</dbReference>
<dbReference type="InterPro" id="IPR056884">
    <property type="entry name" value="NPHP3-like_N"/>
</dbReference>
<dbReference type="InterPro" id="IPR001680">
    <property type="entry name" value="WD40_rpt"/>
</dbReference>
<reference evidence="5 6" key="1">
    <citation type="submission" date="2024-09" db="EMBL/GenBank/DDBJ databases">
        <title>Rethinking Asexuality: The Enigmatic Case of Functional Sexual Genes in Lepraria (Stereocaulaceae).</title>
        <authorList>
            <person name="Doellman M."/>
            <person name="Sun Y."/>
            <person name="Barcenas-Pena A."/>
            <person name="Lumbsch H.T."/>
            <person name="Grewe F."/>
        </authorList>
    </citation>
    <scope>NUCLEOTIDE SEQUENCE [LARGE SCALE GENOMIC DNA]</scope>
    <source>
        <strain evidence="5 6">Mercado 3170</strain>
    </source>
</reference>
<dbReference type="SUPFAM" id="SSF53474">
    <property type="entry name" value="alpha/beta-Hydrolases"/>
    <property type="match status" value="1"/>
</dbReference>
<proteinExistence type="predicted"/>
<feature type="compositionally biased region" description="Low complexity" evidence="2">
    <location>
        <begin position="24"/>
        <end position="42"/>
    </location>
</feature>
<feature type="region of interest" description="Disordered" evidence="2">
    <location>
        <begin position="1"/>
        <end position="49"/>
    </location>
</feature>
<dbReference type="InterPro" id="IPR054471">
    <property type="entry name" value="GPIID_WHD"/>
</dbReference>
<dbReference type="SUPFAM" id="SSF52540">
    <property type="entry name" value="P-loop containing nucleoside triphosphate hydrolases"/>
    <property type="match status" value="1"/>
</dbReference>
<evidence type="ECO:0000256" key="1">
    <source>
        <dbReference type="ARBA" id="ARBA00022737"/>
    </source>
</evidence>
<dbReference type="Gene3D" id="3.40.50.1820">
    <property type="entry name" value="alpha/beta hydrolase"/>
    <property type="match status" value="1"/>
</dbReference>
<dbReference type="Pfam" id="PF24883">
    <property type="entry name" value="NPHP3_N"/>
    <property type="match status" value="1"/>
</dbReference>
<evidence type="ECO:0008006" key="7">
    <source>
        <dbReference type="Google" id="ProtNLM"/>
    </source>
</evidence>
<feature type="compositionally biased region" description="Basic residues" evidence="2">
    <location>
        <begin position="1"/>
        <end position="10"/>
    </location>
</feature>
<sequence length="1644" mass="183426">MFRRPFSFRRKSGDEDRQSRFERTTSWSRSPSSSPSGASVPTQKDHVGSTLALPQTSAKFYSRKTSAHSRKNSDTDPGPLGLNVIYAPDNGHKVDIVFIHGLGGASRRTWSKNEDPDLFWPLKFLPFEPDVCLTRILTFGYNANFRAAGNVSTSVLDFAKDLLFDLRYAKDERKEDLNIGNVPLVFVVHSMGGLIIKEAYMQGQNDPTYESIIKAISAITFLATPHRGTNLAELLDRILRTTFVTNSKQYISELGKNSSTLQKLNEQFRHVAPRLDIVSFYETQSTSIGLKSARIMILEKDSSVLGYPGETSKALNADHHNVCKYESPKDPNYITVRNALQSLVGKLIATNISNRPPSLKRRESQDLKSLLAITEMPDVDYIFFRDQWTQGTNEWLLEDESYREWLHVRESTPFILWLNGGAATGKSVLSSFIINTLVEQGVHCQYFFIRFGDQKKRTLSLLLRSIAYQIARNVPEFSQRVLQLVDEAIDFQTADPRTIWERIFKATLFNMAEVQPLYWVIDGLDEADDPRALVRLFSDISVSSVPIRILLVGRKTSDIVAVFQKVPKVLDIRLISIEGHLEDLSCYIHQELSMYGTADFREYIVQRIVRGAKNNFLWVRLAVDTLNSCHTQADVELALQQLPIGMESLYDRMALSITQTPSATDRALALTILQCVTCSLRVLTVAELSQALHEDTYDMLDVQRSIVDLCGGFVVIDNGGNVAMIHQTAREYLLSGKGRPFHVDGAAAHKQMFLSCMRCLMAIGLRAKAKGDQKPELLEYAAISWSSHLTSIPHNCEPAIQALNKFLKGHWVLTWIEVLATSKQLRVLVRASKDLSEYSAKQKEHDAARTEKDNYILKQDLIQSWAEDFVKIVGKFGTVLRRNPESIYKLIPPFCPQNSAIYQQFGKLKDKSLLVSGLLTDNWDDSLARISFGFGNYASSISAAGAQIAILISSGSVILYNSSIFEEATASPIKHGERVYTMGLNSTGTLVATYGYLTTKVWETSSGKCKISVKNIESRPRPLAMLLTNNNSILFVGTDDRRIRSLDLTQASPTWQLVAELEEPELEGHFLNSSSHMSLNKDGRLIAVAYRGHPLSAWETDGPVHIGHCWRKREEVARGEVIEAVWHPHYPEVLGLYIEGVVFKWRPYDGEVDEIASGASRLAISKDGNLFATGDVRGTVKVYTTSDFCLLYQLASEDTVLGLVFSPELHRFYDIRGYYANVWEPNTLMRFAEQRGKDNESGNETQSLGQNSTASENSSSRIDSITVLAGSPNGRLYCCGTEKGVVHLHDTQRGKLADLHVSKSSLSIEQMSWSKDGQYLCFSDSSKKVIIMSITPSTGNMDPLVGMKAEIPMKNSANGPVLQLLFQSDSSQLLVHCSSTICTISLASSSVTVSSELHMSHCRWIIHPQDPALIIGFGPDTIHILDWNLVERQTYNYECPRLESMPSSLENFIDQSTVDRVLVTHDKKHVLVQISLKINNSKETIFPYFEISSLLSSIAAATGIDRRKSSTSIAPFVLPRNLSSQIALSLSLLAHNNLIFLSKTHSICSWQIPFHSGPSLTFSPPTPRSAGIAKPTPISTTLLDNHQDNDTSDSGGSNVELLFYLPGDWISKDSLALCSIWAIERSLLCPRNGEVAVVRCAALL</sequence>
<feature type="compositionally biased region" description="Polar residues" evidence="2">
    <location>
        <begin position="1242"/>
        <end position="1260"/>
    </location>
</feature>
<dbReference type="Proteomes" id="UP001590950">
    <property type="component" value="Unassembled WGS sequence"/>
</dbReference>
<dbReference type="SUPFAM" id="SSF82171">
    <property type="entry name" value="DPP6 N-terminal domain-like"/>
    <property type="match status" value="1"/>
</dbReference>
<evidence type="ECO:0000259" key="4">
    <source>
        <dbReference type="Pfam" id="PF24883"/>
    </source>
</evidence>
<accession>A0ABR4A428</accession>
<evidence type="ECO:0000256" key="2">
    <source>
        <dbReference type="SAM" id="MobiDB-lite"/>
    </source>
</evidence>
<keyword evidence="1" id="KW-0677">Repeat</keyword>
<protein>
    <recommendedName>
        <fullName evidence="7">GPI inositol-deacylase</fullName>
    </recommendedName>
</protein>
<name>A0ABR4A428_9LECA</name>
<dbReference type="EMBL" id="JBEFKJ010000020">
    <property type="protein sequence ID" value="KAL2040664.1"/>
    <property type="molecule type" value="Genomic_DNA"/>
</dbReference>
<feature type="domain" description="GPI inositol-deacylase winged helix" evidence="3">
    <location>
        <begin position="664"/>
        <end position="736"/>
    </location>
</feature>
<dbReference type="InterPro" id="IPR029058">
    <property type="entry name" value="AB_hydrolase_fold"/>
</dbReference>
<organism evidence="5 6">
    <name type="scientific">Stereocaulon virgatum</name>
    <dbReference type="NCBI Taxonomy" id="373712"/>
    <lineage>
        <taxon>Eukaryota</taxon>
        <taxon>Fungi</taxon>
        <taxon>Dikarya</taxon>
        <taxon>Ascomycota</taxon>
        <taxon>Pezizomycotina</taxon>
        <taxon>Lecanoromycetes</taxon>
        <taxon>OSLEUM clade</taxon>
        <taxon>Lecanoromycetidae</taxon>
        <taxon>Lecanorales</taxon>
        <taxon>Lecanorineae</taxon>
        <taxon>Stereocaulaceae</taxon>
        <taxon>Stereocaulon</taxon>
    </lineage>
</organism>